<evidence type="ECO:0000313" key="4">
    <source>
        <dbReference type="Proteomes" id="UP000567795"/>
    </source>
</evidence>
<dbReference type="InterPro" id="IPR005031">
    <property type="entry name" value="COQ10_START"/>
</dbReference>
<dbReference type="Proteomes" id="UP000567795">
    <property type="component" value="Unassembled WGS sequence"/>
</dbReference>
<accession>A0A852ZSE2</accession>
<gene>
    <name evidence="3" type="ORF">FHU37_001133</name>
</gene>
<feature type="domain" description="Coenzyme Q-binding protein COQ10 START" evidence="2">
    <location>
        <begin position="170"/>
        <end position="279"/>
    </location>
</feature>
<feature type="domain" description="Coenzyme Q-binding protein COQ10 START" evidence="2">
    <location>
        <begin position="16"/>
        <end position="117"/>
    </location>
</feature>
<name>A0A852ZSE2_9ACTN</name>
<evidence type="ECO:0000313" key="3">
    <source>
        <dbReference type="EMBL" id="NYI04190.1"/>
    </source>
</evidence>
<keyword evidence="3" id="KW-0456">Lyase</keyword>
<keyword evidence="4" id="KW-1185">Reference proteome</keyword>
<dbReference type="Pfam" id="PF03364">
    <property type="entry name" value="Polyketide_cyc"/>
    <property type="match status" value="2"/>
</dbReference>
<proteinExistence type="predicted"/>
<dbReference type="AlphaFoldDB" id="A0A852ZSE2"/>
<evidence type="ECO:0000259" key="2">
    <source>
        <dbReference type="Pfam" id="PF03364"/>
    </source>
</evidence>
<dbReference type="RefSeq" id="WP_179813126.1">
    <property type="nucleotide sequence ID" value="NZ_JACBZD010000001.1"/>
</dbReference>
<dbReference type="CDD" id="cd08861">
    <property type="entry name" value="OtcD1_ARO-CYC_like"/>
    <property type="match status" value="1"/>
</dbReference>
<evidence type="ECO:0000256" key="1">
    <source>
        <dbReference type="SAM" id="MobiDB-lite"/>
    </source>
</evidence>
<dbReference type="EC" id="4.2.1.-" evidence="3"/>
<organism evidence="3 4">
    <name type="scientific">Allostreptomyces psammosilenae</name>
    <dbReference type="NCBI Taxonomy" id="1892865"/>
    <lineage>
        <taxon>Bacteria</taxon>
        <taxon>Bacillati</taxon>
        <taxon>Actinomycetota</taxon>
        <taxon>Actinomycetes</taxon>
        <taxon>Kitasatosporales</taxon>
        <taxon>Streptomycetaceae</taxon>
        <taxon>Allostreptomyces</taxon>
    </lineage>
</organism>
<dbReference type="Gene3D" id="3.30.530.20">
    <property type="match status" value="2"/>
</dbReference>
<reference evidence="3 4" key="1">
    <citation type="submission" date="2020-07" db="EMBL/GenBank/DDBJ databases">
        <title>Sequencing the genomes of 1000 actinobacteria strains.</title>
        <authorList>
            <person name="Klenk H.-P."/>
        </authorList>
    </citation>
    <scope>NUCLEOTIDE SEQUENCE [LARGE SCALE GENOMIC DNA]</scope>
    <source>
        <strain evidence="3 4">DSM 42178</strain>
    </source>
</reference>
<sequence>MSEQQREYALEHSEVITARASDLYGIIADVTRWPVLFGPTVHTDHIERTPSVERFHLWALLDGNVLNWTTRRTHDPERLVVTYAQAHSRPPFRTMTGEWRFRPLDGERSEVVLTHRFVPLEDTPEIREQITRTLDRNSTVELARLRGVAELGHSADELVFSFEEALSGIAGSAADAYAFVAEAEAWPERLPRVTKAVLRDYREGIENLELETVADDGSTTATSAVRVLFPGERIAFKHITVPKPLLGHSGLWTFSDVPAEQGGGSTISVRHTVSVNPATIGEVLGAGATLEDARRHAREILGAQCRATMERAAAHAAERATVPGATKPGDDAVTGAAAPV</sequence>
<dbReference type="GO" id="GO:0016829">
    <property type="term" value="F:lyase activity"/>
    <property type="evidence" value="ECO:0007669"/>
    <property type="project" value="UniProtKB-KW"/>
</dbReference>
<dbReference type="EMBL" id="JACBZD010000001">
    <property type="protein sequence ID" value="NYI04190.1"/>
    <property type="molecule type" value="Genomic_DNA"/>
</dbReference>
<dbReference type="SUPFAM" id="SSF55961">
    <property type="entry name" value="Bet v1-like"/>
    <property type="match status" value="2"/>
</dbReference>
<dbReference type="InterPro" id="IPR023393">
    <property type="entry name" value="START-like_dom_sf"/>
</dbReference>
<feature type="region of interest" description="Disordered" evidence="1">
    <location>
        <begin position="317"/>
        <end position="340"/>
    </location>
</feature>
<comment type="caution">
    <text evidence="3">The sequence shown here is derived from an EMBL/GenBank/DDBJ whole genome shotgun (WGS) entry which is preliminary data.</text>
</comment>
<protein>
    <submittedName>
        <fullName evidence="3">Aromatase</fullName>
        <ecNumber evidence="3">4.2.1.-</ecNumber>
    </submittedName>
</protein>